<proteinExistence type="predicted"/>
<gene>
    <name evidence="1" type="ORF">K7472_30625</name>
</gene>
<accession>A0ABS7R124</accession>
<keyword evidence="2" id="KW-1185">Reference proteome</keyword>
<protein>
    <submittedName>
        <fullName evidence="1">Uncharacterized protein</fullName>
    </submittedName>
</protein>
<dbReference type="Proteomes" id="UP001198565">
    <property type="component" value="Unassembled WGS sequence"/>
</dbReference>
<dbReference type="RefSeq" id="WP_222982263.1">
    <property type="nucleotide sequence ID" value="NZ_JAINVZ010000036.1"/>
</dbReference>
<sequence>MAEVDSVVVVRDSRAVEDALRAALEDAAPDERAGLERAVDVVARRAALPDADVRKEWVRDVLARRGVAVTDKIPAVKALRQAMPALTLVQAVQLYNEAAA</sequence>
<comment type="caution">
    <text evidence="1">The sequence shown here is derived from an EMBL/GenBank/DDBJ whole genome shotgun (WGS) entry which is preliminary data.</text>
</comment>
<evidence type="ECO:0000313" key="1">
    <source>
        <dbReference type="EMBL" id="MBY8889168.1"/>
    </source>
</evidence>
<name>A0ABS7R124_9ACTN</name>
<reference evidence="1 2" key="1">
    <citation type="submission" date="2021-08" db="EMBL/GenBank/DDBJ databases">
        <title>Streptomyces sp. PTM05 isolated from lichen.</title>
        <authorList>
            <person name="Somphong A."/>
            <person name="Phongsopitanun W."/>
            <person name="Tanasupawat S."/>
        </authorList>
    </citation>
    <scope>NUCLEOTIDE SEQUENCE [LARGE SCALE GENOMIC DNA]</scope>
    <source>
        <strain evidence="1 2">Ptm05</strain>
    </source>
</reference>
<organism evidence="1 2">
    <name type="scientific">Streptantibioticus parmotrematis</name>
    <dbReference type="NCBI Taxonomy" id="2873249"/>
    <lineage>
        <taxon>Bacteria</taxon>
        <taxon>Bacillati</taxon>
        <taxon>Actinomycetota</taxon>
        <taxon>Actinomycetes</taxon>
        <taxon>Kitasatosporales</taxon>
        <taxon>Streptomycetaceae</taxon>
        <taxon>Streptantibioticus</taxon>
    </lineage>
</organism>
<dbReference type="EMBL" id="JAINVZ010000036">
    <property type="protein sequence ID" value="MBY8889168.1"/>
    <property type="molecule type" value="Genomic_DNA"/>
</dbReference>
<evidence type="ECO:0000313" key="2">
    <source>
        <dbReference type="Proteomes" id="UP001198565"/>
    </source>
</evidence>